<dbReference type="PRINTS" id="PR00723">
    <property type="entry name" value="SUBTILISIN"/>
</dbReference>
<dbReference type="InterPro" id="IPR000209">
    <property type="entry name" value="Peptidase_S8/S53_dom"/>
</dbReference>
<evidence type="ECO:0000256" key="3">
    <source>
        <dbReference type="ARBA" id="ARBA00022801"/>
    </source>
</evidence>
<dbReference type="SUPFAM" id="SSF52743">
    <property type="entry name" value="Subtilisin-like"/>
    <property type="match status" value="1"/>
</dbReference>
<sequence>MALMKKIIFTTLVLQSLTALAGTNDPLYNKQWALENSAQVILKNISDLERVQVKGLPGVDINWVDTKEIKTEKKELIVAVLDSGLDLEHPDLKDRIWYNEKLCAGATNAANRPCYGYNYLDNNTILTDDVGHGTHVAGLIAANRNNSTGIAGAADSRIKIMPLKVINSSVNGFVYNGKVITDVIADAMTFAVKNGAEVINLSLGWPKLVDLAKVRQAFDYAEQNNVIVIAASGNNNKDLPTFPCSYENVICVGAIDNRGDLTDFTNHGSKVDVVAPGESIISTYPRALESRVLRIKNYETKRGSSQAAPYVTAALANLKLLHPGLTNDQVRSLLFRSVKKLAKESSSRFVKFGSLDMKALLELASKEEEKAFVNPLMKGLTEVKFNAGDRRFAFNLELKNLSNIDYKGLVCLRSGSKAIELDQNCVSVENIQAKKSLSFPVSGLIQDLAGDSHILLTVQIDDRTYTTSLVFSRNLNNDAALISQSLGQASFDDMAVISGDRRLSRMTRVFDKHRQIAFPEYFYQEKLKQTENASVVSLLTSEGGKFTVKTITLPKVNKVLSIHRQDINMDGKLDYFIYTLSNKKDELQFYILDEKLNPLFKENSTWSMTLSTFEGLPIDGGMEKFEWIKVKNPTLGNVLVPSIYRSYTMPEADNSKQISERVIGAMSHQFYLNPKVTDKKVEIELRVVDSVKMMAALRKEMGILGTFDTKSVYLLKPFPQTMEESRNGVIRSLIVVDEDGIGQLHQATISLEGNNFSKLSSLSTEKAVDQSLIYPIIDSKNGNVTDEAIFTTLLNRATAEFLVKNDHEIGSIQHLNEDWENPVIALTATFAENGAKTYLVESRSSLTVLRDNGKKASLPIYRDSSFPGQSFSETITPILSEGRPGVYINSTLIYGERLYSMVDTENNGFIRPLSLSIGIPSGCVPLLPETLADKTQYNYVFLCTSPSKEITLKFLPMSHL</sequence>
<keyword evidence="2 5" id="KW-0645">Protease</keyword>
<feature type="chain" id="PRO_5014856240" description="Peptidase S8/S53 domain-containing protein" evidence="6">
    <location>
        <begin position="22"/>
        <end position="960"/>
    </location>
</feature>
<feature type="domain" description="Peptidase S8/S53" evidence="7">
    <location>
        <begin position="74"/>
        <end position="350"/>
    </location>
</feature>
<comment type="similarity">
    <text evidence="1 5">Belongs to the peptidase S8 family.</text>
</comment>
<dbReference type="InterPro" id="IPR023827">
    <property type="entry name" value="Peptidase_S8_Asp-AS"/>
</dbReference>
<evidence type="ECO:0000313" key="8">
    <source>
        <dbReference type="EMBL" id="AUN97162.1"/>
    </source>
</evidence>
<dbReference type="GO" id="GO:0004252">
    <property type="term" value="F:serine-type endopeptidase activity"/>
    <property type="evidence" value="ECO:0007669"/>
    <property type="project" value="UniProtKB-UniRule"/>
</dbReference>
<dbReference type="PANTHER" id="PTHR43399:SF4">
    <property type="entry name" value="CELL WALL-ASSOCIATED PROTEASE"/>
    <property type="match status" value="1"/>
</dbReference>
<dbReference type="GO" id="GO:0006508">
    <property type="term" value="P:proteolysis"/>
    <property type="evidence" value="ECO:0007669"/>
    <property type="project" value="UniProtKB-KW"/>
</dbReference>
<dbReference type="AlphaFoldDB" id="A0A2K9NNU5"/>
<evidence type="ECO:0000256" key="1">
    <source>
        <dbReference type="ARBA" id="ARBA00011073"/>
    </source>
</evidence>
<dbReference type="PROSITE" id="PS00136">
    <property type="entry name" value="SUBTILASE_ASP"/>
    <property type="match status" value="1"/>
</dbReference>
<feature type="active site" description="Charge relay system" evidence="5">
    <location>
        <position position="132"/>
    </location>
</feature>
<name>A0A2K9NNU5_BACTC</name>
<dbReference type="InterPro" id="IPR015500">
    <property type="entry name" value="Peptidase_S8_subtilisin-rel"/>
</dbReference>
<accession>A0A2K9NNU5</accession>
<dbReference type="Proteomes" id="UP000235584">
    <property type="component" value="Chromosome"/>
</dbReference>
<keyword evidence="6" id="KW-0732">Signal</keyword>
<keyword evidence="3 5" id="KW-0378">Hydrolase</keyword>
<gene>
    <name evidence="8" type="ORF">C0V70_03365</name>
</gene>
<organism evidence="8 9">
    <name type="scientific">Bacteriovorax stolpii</name>
    <name type="common">Bdellovibrio stolpii</name>
    <dbReference type="NCBI Taxonomy" id="960"/>
    <lineage>
        <taxon>Bacteria</taxon>
        <taxon>Pseudomonadati</taxon>
        <taxon>Bdellovibrionota</taxon>
        <taxon>Bacteriovoracia</taxon>
        <taxon>Bacteriovoracales</taxon>
        <taxon>Bacteriovoracaceae</taxon>
        <taxon>Bacteriovorax</taxon>
    </lineage>
</organism>
<evidence type="ECO:0000256" key="2">
    <source>
        <dbReference type="ARBA" id="ARBA00022670"/>
    </source>
</evidence>
<protein>
    <recommendedName>
        <fullName evidence="7">Peptidase S8/S53 domain-containing protein</fullName>
    </recommendedName>
</protein>
<keyword evidence="4 5" id="KW-0720">Serine protease</keyword>
<dbReference type="PROSITE" id="PS00137">
    <property type="entry name" value="SUBTILASE_HIS"/>
    <property type="match status" value="1"/>
</dbReference>
<dbReference type="InterPro" id="IPR036852">
    <property type="entry name" value="Peptidase_S8/S53_dom_sf"/>
</dbReference>
<dbReference type="Pfam" id="PF00082">
    <property type="entry name" value="Peptidase_S8"/>
    <property type="match status" value="1"/>
</dbReference>
<dbReference type="InterPro" id="IPR022398">
    <property type="entry name" value="Peptidase_S8_His-AS"/>
</dbReference>
<evidence type="ECO:0000256" key="4">
    <source>
        <dbReference type="ARBA" id="ARBA00022825"/>
    </source>
</evidence>
<proteinExistence type="inferred from homology"/>
<dbReference type="KEGG" id="bsto:C0V70_03365"/>
<dbReference type="EMBL" id="CP025704">
    <property type="protein sequence ID" value="AUN97162.1"/>
    <property type="molecule type" value="Genomic_DNA"/>
</dbReference>
<evidence type="ECO:0000256" key="5">
    <source>
        <dbReference type="PROSITE-ProRule" id="PRU01240"/>
    </source>
</evidence>
<reference evidence="8 9" key="1">
    <citation type="submission" date="2018-01" db="EMBL/GenBank/DDBJ databases">
        <title>Complete genome sequence of Bacteriovorax stolpii DSM12778.</title>
        <authorList>
            <person name="Tang B."/>
            <person name="Chang J."/>
        </authorList>
    </citation>
    <scope>NUCLEOTIDE SEQUENCE [LARGE SCALE GENOMIC DNA]</scope>
    <source>
        <strain evidence="8 9">DSM 12778</strain>
    </source>
</reference>
<evidence type="ECO:0000259" key="7">
    <source>
        <dbReference type="Pfam" id="PF00082"/>
    </source>
</evidence>
<feature type="active site" description="Charge relay system" evidence="5">
    <location>
        <position position="82"/>
    </location>
</feature>
<evidence type="ECO:0000256" key="6">
    <source>
        <dbReference type="SAM" id="SignalP"/>
    </source>
</evidence>
<dbReference type="PANTHER" id="PTHR43399">
    <property type="entry name" value="SUBTILISIN-RELATED"/>
    <property type="match status" value="1"/>
</dbReference>
<keyword evidence="9" id="KW-1185">Reference proteome</keyword>
<evidence type="ECO:0000313" key="9">
    <source>
        <dbReference type="Proteomes" id="UP000235584"/>
    </source>
</evidence>
<dbReference type="PROSITE" id="PS51892">
    <property type="entry name" value="SUBTILASE"/>
    <property type="match status" value="1"/>
</dbReference>
<feature type="active site" description="Charge relay system" evidence="5">
    <location>
        <position position="305"/>
    </location>
</feature>
<dbReference type="Gene3D" id="3.40.50.200">
    <property type="entry name" value="Peptidase S8/S53 domain"/>
    <property type="match status" value="1"/>
</dbReference>
<dbReference type="InterPro" id="IPR051048">
    <property type="entry name" value="Peptidase_S8/S53_subtilisin"/>
</dbReference>
<feature type="signal peptide" evidence="6">
    <location>
        <begin position="1"/>
        <end position="21"/>
    </location>
</feature>